<keyword evidence="1" id="KW-1133">Transmembrane helix</keyword>
<accession>A0A844F867</accession>
<evidence type="ECO:0000313" key="3">
    <source>
        <dbReference type="Proteomes" id="UP000462363"/>
    </source>
</evidence>
<dbReference type="RefSeq" id="WP_004608332.1">
    <property type="nucleotide sequence ID" value="NZ_AP024846.1"/>
</dbReference>
<evidence type="ECO:0000313" key="2">
    <source>
        <dbReference type="EMBL" id="MSS40270.1"/>
    </source>
</evidence>
<keyword evidence="1" id="KW-0472">Membrane</keyword>
<feature type="transmembrane region" description="Helical" evidence="1">
    <location>
        <begin position="92"/>
        <end position="113"/>
    </location>
</feature>
<gene>
    <name evidence="2" type="ORF">FYJ37_07885</name>
</gene>
<dbReference type="Gene3D" id="3.30.465.10">
    <property type="match status" value="1"/>
</dbReference>
<dbReference type="AlphaFoldDB" id="A0A844F867"/>
<name>A0A844F867_CLOSV</name>
<keyword evidence="1" id="KW-0812">Transmembrane</keyword>
<feature type="transmembrane region" description="Helical" evidence="1">
    <location>
        <begin position="12"/>
        <end position="33"/>
    </location>
</feature>
<sequence>MRHYVTIFLKRLAVVLEFVISIMLAIGIVLLCLRMATSLSSIPNLDVWPNYDDLLETCFNLIIGVELIRMMYSHTPSTVFEVLLFAIARQIIVDHSSIWSSLVGVCAIAVLFATRKFLFCEFDISDEIIFRASTRIKTVNKILGIDIPYDGAKTLYEIITKKFEEYEIETGVGACVYFSDCGLRVAKMHDGKISRIEVIRAIH</sequence>
<proteinExistence type="predicted"/>
<dbReference type="GO" id="GO:0050660">
    <property type="term" value="F:flavin adenine dinucleotide binding"/>
    <property type="evidence" value="ECO:0007669"/>
    <property type="project" value="InterPro"/>
</dbReference>
<dbReference type="SUPFAM" id="SSF56176">
    <property type="entry name" value="FAD-binding/transporter-associated domain-like"/>
    <property type="match status" value="1"/>
</dbReference>
<organism evidence="2 3">
    <name type="scientific">Clostridium scindens (strain JCM 10418 / VPI 12708)</name>
    <dbReference type="NCBI Taxonomy" id="29347"/>
    <lineage>
        <taxon>Bacteria</taxon>
        <taxon>Bacillati</taxon>
        <taxon>Bacillota</taxon>
        <taxon>Clostridia</taxon>
        <taxon>Lachnospirales</taxon>
        <taxon>Lachnospiraceae</taxon>
    </lineage>
</organism>
<evidence type="ECO:0000256" key="1">
    <source>
        <dbReference type="SAM" id="Phobius"/>
    </source>
</evidence>
<protein>
    <submittedName>
        <fullName evidence="2">Transporter</fullName>
    </submittedName>
</protein>
<dbReference type="EMBL" id="VUMB01000013">
    <property type="protein sequence ID" value="MSS40270.1"/>
    <property type="molecule type" value="Genomic_DNA"/>
</dbReference>
<comment type="caution">
    <text evidence="2">The sequence shown here is derived from an EMBL/GenBank/DDBJ whole genome shotgun (WGS) entry which is preliminary data.</text>
</comment>
<reference evidence="2 3" key="1">
    <citation type="submission" date="2019-08" db="EMBL/GenBank/DDBJ databases">
        <title>In-depth cultivation of the pig gut microbiome towards novel bacterial diversity and tailored functional studies.</title>
        <authorList>
            <person name="Wylensek D."/>
            <person name="Hitch T.C.A."/>
            <person name="Clavel T."/>
        </authorList>
    </citation>
    <scope>NUCLEOTIDE SEQUENCE [LARGE SCALE GENOMIC DNA]</scope>
    <source>
        <strain evidence="2 3">BL-389-WT-3D</strain>
    </source>
</reference>
<dbReference type="InterPro" id="IPR036318">
    <property type="entry name" value="FAD-bd_PCMH-like_sf"/>
</dbReference>
<dbReference type="Proteomes" id="UP000462363">
    <property type="component" value="Unassembled WGS sequence"/>
</dbReference>
<dbReference type="GeneID" id="62694286"/>
<dbReference type="InterPro" id="IPR016169">
    <property type="entry name" value="FAD-bd_PCMH_sub2"/>
</dbReference>